<name>A0ABU1FKQ0_9MICO</name>
<dbReference type="Proteomes" id="UP001260072">
    <property type="component" value="Unassembled WGS sequence"/>
</dbReference>
<evidence type="ECO:0000313" key="2">
    <source>
        <dbReference type="Proteomes" id="UP001260072"/>
    </source>
</evidence>
<dbReference type="RefSeq" id="WP_310520445.1">
    <property type="nucleotide sequence ID" value="NZ_BAABBS010000002.1"/>
</dbReference>
<gene>
    <name evidence="1" type="ORF">RH861_07255</name>
</gene>
<evidence type="ECO:0000313" key="1">
    <source>
        <dbReference type="EMBL" id="MDR5691860.1"/>
    </source>
</evidence>
<reference evidence="2" key="1">
    <citation type="submission" date="2023-07" db="EMBL/GenBank/DDBJ databases">
        <title>Description of three actinobacteria isolated from air of manufacturing shop in a pharmaceutical factory.</title>
        <authorList>
            <person name="Zhang D.-F."/>
        </authorList>
    </citation>
    <scope>NUCLEOTIDE SEQUENCE [LARGE SCALE GENOMIC DNA]</scope>
    <source>
        <strain evidence="2">CCTCC AB 2011122</strain>
    </source>
</reference>
<accession>A0ABU1FKQ0</accession>
<sequence>MPAMDAMLGALIEAERAADEAFEVVEIPDPVEVRDADSARILVYADGSSATYRADGRLV</sequence>
<comment type="caution">
    <text evidence="1">The sequence shown here is derived from an EMBL/GenBank/DDBJ whole genome shotgun (WGS) entry which is preliminary data.</text>
</comment>
<dbReference type="EMBL" id="JAVKGS010000002">
    <property type="protein sequence ID" value="MDR5691860.1"/>
    <property type="molecule type" value="Genomic_DNA"/>
</dbReference>
<protein>
    <submittedName>
        <fullName evidence="1">Uncharacterized protein</fullName>
    </submittedName>
</protein>
<organism evidence="1 2">
    <name type="scientific">Agromyces indicus</name>
    <dbReference type="NCBI Taxonomy" id="758919"/>
    <lineage>
        <taxon>Bacteria</taxon>
        <taxon>Bacillati</taxon>
        <taxon>Actinomycetota</taxon>
        <taxon>Actinomycetes</taxon>
        <taxon>Micrococcales</taxon>
        <taxon>Microbacteriaceae</taxon>
        <taxon>Agromyces</taxon>
    </lineage>
</organism>
<proteinExistence type="predicted"/>
<keyword evidence="2" id="KW-1185">Reference proteome</keyword>